<dbReference type="GeneID" id="102805125"/>
<evidence type="ECO:0000313" key="2">
    <source>
        <dbReference type="Proteomes" id="UP000694865"/>
    </source>
</evidence>
<dbReference type="PANTHER" id="PTHR46880:SF5">
    <property type="entry name" value="DUF4371 DOMAIN-CONTAINING PROTEIN"/>
    <property type="match status" value="1"/>
</dbReference>
<gene>
    <name evidence="3" type="primary">LOC102805125</name>
</gene>
<evidence type="ECO:0000256" key="1">
    <source>
        <dbReference type="SAM" id="MobiDB-lite"/>
    </source>
</evidence>
<dbReference type="SUPFAM" id="SSF53098">
    <property type="entry name" value="Ribonuclease H-like"/>
    <property type="match status" value="1"/>
</dbReference>
<protein>
    <submittedName>
        <fullName evidence="3">Zinc finger protein 862-like</fullName>
    </submittedName>
</protein>
<reference evidence="3" key="1">
    <citation type="submission" date="2025-08" db="UniProtKB">
        <authorList>
            <consortium name="RefSeq"/>
        </authorList>
    </citation>
    <scope>IDENTIFICATION</scope>
    <source>
        <tissue evidence="3">Testes</tissue>
    </source>
</reference>
<dbReference type="Proteomes" id="UP000694865">
    <property type="component" value="Unplaced"/>
</dbReference>
<sequence length="663" mass="75223">MQRTLTSLWAKVPKNDEPGLGMQTEVSSAVVGQHLEFDKNSNEPQPSTAALPTPTSTSSGENCGDTKLRKLFRTAYAIAKRGKPFSDFEMMCEVQELNGLQIGENYRNIASFKMFLNSIVECLKKIIQDEIMEVNFLSILGDGSTDAAVIEQEIVFLRYVNPTDSMPVCRQVDIVPLEAANSDGILQALDTGLSQVGLSFEKLKPDNEEIKQSLVMANFDGASVNFGNKNGVTKKLTDINPALISLQCIAHKLELAVLDANKDNLAVMGNFEETLKGLFMFYHYSPKRRRELKDISDVLEHDLSHISGVKQVRWLSSKERAVKAIKNNYEAVVTYLEHASTDKNSSTDNSSRAKGYHRTITAIKFVRLLHFLLDYLPILANLSKVFQEEKLLIMEIPDRLEETYLALNALKAYPGKNMNEFNDNFNDETLMFGNIKLHKSQGRQPSSAFDATYIDKVVDSTIKYIKKRFEILEEKPISLLMIFNFQKWPIDNQLLAAYGNDELSQLLMDYLHTYFSEGERDRIIHQWPALKVHCRQWRTAKLVNIYSLMLQIKPPHLTDMLKLVEFVMAVSPSTASCERAFSKQNIIKTQLRTSLTQESLRNQLMIMLEGPALKDFNPDSSITQWLESSIRKRHICGHKLKNKVNTDDQIDNILLDSSSKLDS</sequence>
<feature type="region of interest" description="Disordered" evidence="1">
    <location>
        <begin position="38"/>
        <end position="64"/>
    </location>
</feature>
<evidence type="ECO:0000313" key="3">
    <source>
        <dbReference type="RefSeq" id="XP_006818251.1"/>
    </source>
</evidence>
<feature type="compositionally biased region" description="Low complexity" evidence="1">
    <location>
        <begin position="44"/>
        <end position="59"/>
    </location>
</feature>
<accession>A0ABM0ME10</accession>
<organism evidence="2 3">
    <name type="scientific">Saccoglossus kowalevskii</name>
    <name type="common">Acorn worm</name>
    <dbReference type="NCBI Taxonomy" id="10224"/>
    <lineage>
        <taxon>Eukaryota</taxon>
        <taxon>Metazoa</taxon>
        <taxon>Hemichordata</taxon>
        <taxon>Enteropneusta</taxon>
        <taxon>Harrimaniidae</taxon>
        <taxon>Saccoglossus</taxon>
    </lineage>
</organism>
<dbReference type="InterPro" id="IPR012337">
    <property type="entry name" value="RNaseH-like_sf"/>
</dbReference>
<dbReference type="PANTHER" id="PTHR46880">
    <property type="entry name" value="RAS-ASSOCIATING DOMAIN-CONTAINING PROTEIN"/>
    <property type="match status" value="1"/>
</dbReference>
<keyword evidence="2" id="KW-1185">Reference proteome</keyword>
<dbReference type="RefSeq" id="XP_006818251.1">
    <property type="nucleotide sequence ID" value="XM_006818188.1"/>
</dbReference>
<name>A0ABM0ME10_SACKO</name>
<proteinExistence type="predicted"/>